<accession>A0A9J6AWF8</accession>
<organism evidence="1 2">
    <name type="scientific">Solanum commersonii</name>
    <name type="common">Commerson's wild potato</name>
    <name type="synonym">Commerson's nightshade</name>
    <dbReference type="NCBI Taxonomy" id="4109"/>
    <lineage>
        <taxon>Eukaryota</taxon>
        <taxon>Viridiplantae</taxon>
        <taxon>Streptophyta</taxon>
        <taxon>Embryophyta</taxon>
        <taxon>Tracheophyta</taxon>
        <taxon>Spermatophyta</taxon>
        <taxon>Magnoliopsida</taxon>
        <taxon>eudicotyledons</taxon>
        <taxon>Gunneridae</taxon>
        <taxon>Pentapetalae</taxon>
        <taxon>asterids</taxon>
        <taxon>lamiids</taxon>
        <taxon>Solanales</taxon>
        <taxon>Solanaceae</taxon>
        <taxon>Solanoideae</taxon>
        <taxon>Solaneae</taxon>
        <taxon>Solanum</taxon>
    </lineage>
</organism>
<dbReference type="AlphaFoldDB" id="A0A9J6AWF8"/>
<keyword evidence="2" id="KW-1185">Reference proteome</keyword>
<reference evidence="1 2" key="1">
    <citation type="submission" date="2020-09" db="EMBL/GenBank/DDBJ databases">
        <title>De no assembly of potato wild relative species, Solanum commersonii.</title>
        <authorList>
            <person name="Cho K."/>
        </authorList>
    </citation>
    <scope>NUCLEOTIDE SEQUENCE [LARGE SCALE GENOMIC DNA]</scope>
    <source>
        <strain evidence="1">LZ3.2</strain>
        <tissue evidence="1">Leaf</tissue>
    </source>
</reference>
<evidence type="ECO:0000313" key="2">
    <source>
        <dbReference type="Proteomes" id="UP000824120"/>
    </source>
</evidence>
<name>A0A9J6AWF8_SOLCO</name>
<gene>
    <name evidence="1" type="ORF">H5410_000513</name>
</gene>
<proteinExistence type="predicted"/>
<dbReference type="Proteomes" id="UP000824120">
    <property type="component" value="Chromosome 1"/>
</dbReference>
<dbReference type="EMBL" id="JACXVP010000001">
    <property type="protein sequence ID" value="KAG5628796.1"/>
    <property type="molecule type" value="Genomic_DNA"/>
</dbReference>
<evidence type="ECO:0000313" key="1">
    <source>
        <dbReference type="EMBL" id="KAG5628796.1"/>
    </source>
</evidence>
<protein>
    <submittedName>
        <fullName evidence="1">Uncharacterized protein</fullName>
    </submittedName>
</protein>
<sequence length="201" mass="23262">MRGILHTENIEENLKSKKLNNGFGSRLVTSARSGDGQALGHSKVYKDLRTFRGLALKDLRIFNKALLGNYGDSRQRAGFMEGCESRKSMRYEWVMEDLKHHVTLRSRTMEKHQSSQSYTMKKHPGFQTYQIKPEPTETLRKGLAKFPNTEELKWSNRKEEGVNATTTTLMKEKEIININDTSNTQNEVLQRSQWEILKRGI</sequence>
<comment type="caution">
    <text evidence="1">The sequence shown here is derived from an EMBL/GenBank/DDBJ whole genome shotgun (WGS) entry which is preliminary data.</text>
</comment>